<reference evidence="1" key="1">
    <citation type="submission" date="2024-01" db="EMBL/GenBank/DDBJ databases">
        <authorList>
            <person name="Webb A."/>
        </authorList>
    </citation>
    <scope>NUCLEOTIDE SEQUENCE</scope>
    <source>
        <strain evidence="1">Pm1</strain>
    </source>
</reference>
<dbReference type="AlphaFoldDB" id="A0AAV1VAD8"/>
<evidence type="ECO:0000313" key="2">
    <source>
        <dbReference type="Proteomes" id="UP001162060"/>
    </source>
</evidence>
<dbReference type="CDD" id="cd09272">
    <property type="entry name" value="RNase_HI_RT_Ty1"/>
    <property type="match status" value="1"/>
</dbReference>
<name>A0AAV1VAD8_9STRA</name>
<evidence type="ECO:0000313" key="1">
    <source>
        <dbReference type="EMBL" id="CAK7943854.1"/>
    </source>
</evidence>
<dbReference type="EMBL" id="CAKLBY020000304">
    <property type="protein sequence ID" value="CAK7943854.1"/>
    <property type="molecule type" value="Genomic_DNA"/>
</dbReference>
<protein>
    <submittedName>
        <fullName evidence="1">Uncharacterized protein</fullName>
    </submittedName>
</protein>
<proteinExistence type="predicted"/>
<dbReference type="Proteomes" id="UP001162060">
    <property type="component" value="Unassembled WGS sequence"/>
</dbReference>
<sequence length="95" mass="10652">MALALATQEVIWLRYLVEEFGLPSSGTTKIMMDSKSAINIATNLGYTHRTKHINLRAHFVNDHVESVSLSLTCVSPEKQFADFLTKAVPHRALRI</sequence>
<organism evidence="1 2">
    <name type="scientific">Peronospora matthiolae</name>
    <dbReference type="NCBI Taxonomy" id="2874970"/>
    <lineage>
        <taxon>Eukaryota</taxon>
        <taxon>Sar</taxon>
        <taxon>Stramenopiles</taxon>
        <taxon>Oomycota</taxon>
        <taxon>Peronosporomycetes</taxon>
        <taxon>Peronosporales</taxon>
        <taxon>Peronosporaceae</taxon>
        <taxon>Peronospora</taxon>
    </lineage>
</organism>
<accession>A0AAV1VAD8</accession>
<gene>
    <name evidence="1" type="ORF">PM001_LOCUS29004</name>
</gene>
<comment type="caution">
    <text evidence="1">The sequence shown here is derived from an EMBL/GenBank/DDBJ whole genome shotgun (WGS) entry which is preliminary data.</text>
</comment>